<organism evidence="3 4">
    <name type="scientific">Radiobacillus deserti</name>
    <dbReference type="NCBI Taxonomy" id="2594883"/>
    <lineage>
        <taxon>Bacteria</taxon>
        <taxon>Bacillati</taxon>
        <taxon>Bacillota</taxon>
        <taxon>Bacilli</taxon>
        <taxon>Bacillales</taxon>
        <taxon>Bacillaceae</taxon>
        <taxon>Radiobacillus</taxon>
    </lineage>
</organism>
<dbReference type="PROSITE" id="PS50975">
    <property type="entry name" value="ATP_GRASP"/>
    <property type="match status" value="1"/>
</dbReference>
<dbReference type="PANTHER" id="PTHR21621:SF0">
    <property type="entry name" value="BETA-CITRYLGLUTAMATE SYNTHASE B-RELATED"/>
    <property type="match status" value="1"/>
</dbReference>
<keyword evidence="1" id="KW-0067">ATP-binding</keyword>
<evidence type="ECO:0000256" key="1">
    <source>
        <dbReference type="PROSITE-ProRule" id="PRU00409"/>
    </source>
</evidence>
<dbReference type="GO" id="GO:0009432">
    <property type="term" value="P:SOS response"/>
    <property type="evidence" value="ECO:0007669"/>
    <property type="project" value="TreeGrafter"/>
</dbReference>
<sequence>MDFTGWIIYRKDDAKRNRSYIDWFVDECAKQSIELKLVLREEIEIGIRNQALSLQAPYQLSPDFAIVRTIEPLLSAHLESLGIQVFNSSSISTMANHKGIAHQQIAKLGIPMVDTILFRKHDQVKHPPLPFPVVVKNAEGRGGKQVYLVHNIQKWQALNTQQWDADWIVQSCDVQPGKDLRVFVVGKCIIAAVLRENKTDFRANFSLGGTAQLYELNQDELEIVQAIVRAFSFDLVGIDFLFSPEGDLLFNEIEDIVGSRTLSQLSSINLLQIYVSHIYQSLTR</sequence>
<dbReference type="GO" id="GO:0005737">
    <property type="term" value="C:cytoplasm"/>
    <property type="evidence" value="ECO:0007669"/>
    <property type="project" value="TreeGrafter"/>
</dbReference>
<dbReference type="Gene3D" id="3.40.50.20">
    <property type="match status" value="1"/>
</dbReference>
<dbReference type="PANTHER" id="PTHR21621">
    <property type="entry name" value="RIBOSOMAL PROTEIN S6 MODIFICATION PROTEIN"/>
    <property type="match status" value="1"/>
</dbReference>
<dbReference type="InterPro" id="IPR013651">
    <property type="entry name" value="ATP-grasp_RimK-type"/>
</dbReference>
<dbReference type="InterPro" id="IPR011761">
    <property type="entry name" value="ATP-grasp"/>
</dbReference>
<accession>A0A516KH75</accession>
<dbReference type="Pfam" id="PF08443">
    <property type="entry name" value="RimK"/>
    <property type="match status" value="1"/>
</dbReference>
<proteinExistence type="predicted"/>
<dbReference type="GO" id="GO:0046872">
    <property type="term" value="F:metal ion binding"/>
    <property type="evidence" value="ECO:0007669"/>
    <property type="project" value="InterPro"/>
</dbReference>
<dbReference type="SUPFAM" id="SSF56059">
    <property type="entry name" value="Glutathione synthetase ATP-binding domain-like"/>
    <property type="match status" value="1"/>
</dbReference>
<dbReference type="Gene3D" id="3.30.470.20">
    <property type="entry name" value="ATP-grasp fold, B domain"/>
    <property type="match status" value="1"/>
</dbReference>
<dbReference type="AlphaFoldDB" id="A0A516KH75"/>
<dbReference type="RefSeq" id="WP_143894612.1">
    <property type="nucleotide sequence ID" value="NZ_CP041666.1"/>
</dbReference>
<protein>
    <recommendedName>
        <fullName evidence="2">ATP-grasp domain-containing protein</fullName>
    </recommendedName>
</protein>
<evidence type="ECO:0000313" key="4">
    <source>
        <dbReference type="Proteomes" id="UP000315215"/>
    </source>
</evidence>
<keyword evidence="1" id="KW-0547">Nucleotide-binding</keyword>
<feature type="domain" description="ATP-grasp" evidence="2">
    <location>
        <begin position="102"/>
        <end position="279"/>
    </location>
</feature>
<keyword evidence="4" id="KW-1185">Reference proteome</keyword>
<dbReference type="EMBL" id="CP041666">
    <property type="protein sequence ID" value="QDP40753.1"/>
    <property type="molecule type" value="Genomic_DNA"/>
</dbReference>
<reference evidence="3 4" key="1">
    <citation type="submission" date="2019-07" db="EMBL/GenBank/DDBJ databases">
        <authorList>
            <person name="Li J."/>
        </authorList>
    </citation>
    <scope>NUCLEOTIDE SEQUENCE [LARGE SCALE GENOMIC DNA]</scope>
    <source>
        <strain evidence="3 4">TKL69</strain>
    </source>
</reference>
<dbReference type="Proteomes" id="UP000315215">
    <property type="component" value="Chromosome"/>
</dbReference>
<evidence type="ECO:0000313" key="3">
    <source>
        <dbReference type="EMBL" id="QDP40753.1"/>
    </source>
</evidence>
<dbReference type="GO" id="GO:0005524">
    <property type="term" value="F:ATP binding"/>
    <property type="evidence" value="ECO:0007669"/>
    <property type="project" value="UniProtKB-UniRule"/>
</dbReference>
<evidence type="ECO:0000259" key="2">
    <source>
        <dbReference type="PROSITE" id="PS50975"/>
    </source>
</evidence>
<gene>
    <name evidence="3" type="ORF">FN924_11480</name>
</gene>
<dbReference type="OrthoDB" id="4426445at2"/>
<dbReference type="GO" id="GO:0018169">
    <property type="term" value="F:ribosomal S6-glutamic acid ligase activity"/>
    <property type="evidence" value="ECO:0007669"/>
    <property type="project" value="TreeGrafter"/>
</dbReference>
<dbReference type="KEGG" id="aqt:FN924_11480"/>
<name>A0A516KH75_9BACI</name>